<dbReference type="RefSeq" id="XP_027605132.2">
    <property type="nucleotide sequence ID" value="XM_027749331.2"/>
</dbReference>
<evidence type="ECO:0000256" key="2">
    <source>
        <dbReference type="ARBA" id="ARBA00022454"/>
    </source>
</evidence>
<evidence type="ECO:0000256" key="4">
    <source>
        <dbReference type="ARBA" id="ARBA00023328"/>
    </source>
</evidence>
<dbReference type="Proteomes" id="UP000504627">
    <property type="component" value="Unplaced"/>
</dbReference>
<name>A0A6J2IZ77_9PASS</name>
<dbReference type="CTD" id="701"/>
<dbReference type="Gene3D" id="1.25.40.430">
    <property type="match status" value="1"/>
</dbReference>
<dbReference type="RefSeq" id="XP_039242024.1">
    <property type="nucleotide sequence ID" value="XM_039386090.1"/>
</dbReference>
<dbReference type="GO" id="GO:0007094">
    <property type="term" value="P:mitotic spindle assembly checkpoint signaling"/>
    <property type="evidence" value="ECO:0007669"/>
    <property type="project" value="InterPro"/>
</dbReference>
<feature type="domain" description="Protein kinase" evidence="6">
    <location>
        <begin position="670"/>
        <end position="1092"/>
    </location>
</feature>
<dbReference type="SUPFAM" id="SSF56112">
    <property type="entry name" value="Protein kinase-like (PK-like)"/>
    <property type="match status" value="1"/>
</dbReference>
<evidence type="ECO:0000313" key="8">
    <source>
        <dbReference type="Proteomes" id="UP000504627"/>
    </source>
</evidence>
<comment type="subcellular location">
    <subcellularLocation>
        <location evidence="1">Chromosome</location>
        <location evidence="1">Centromere</location>
        <location evidence="1">Kinetochore</location>
    </subcellularLocation>
</comment>
<accession>A0A6J2IZ77</accession>
<dbReference type="InterPro" id="IPR013212">
    <property type="entry name" value="Mad3/Bub1_I"/>
</dbReference>
<keyword evidence="8" id="KW-1185">Reference proteome</keyword>
<dbReference type="GO" id="GO:0005524">
    <property type="term" value="F:ATP binding"/>
    <property type="evidence" value="ECO:0007669"/>
    <property type="project" value="InterPro"/>
</dbReference>
<dbReference type="GO" id="GO:0005634">
    <property type="term" value="C:nucleus"/>
    <property type="evidence" value="ECO:0007669"/>
    <property type="project" value="TreeGrafter"/>
</dbReference>
<keyword evidence="4" id="KW-0137">Centromere</keyword>
<keyword evidence="2" id="KW-0158">Chromosome</keyword>
<dbReference type="InterPro" id="IPR015661">
    <property type="entry name" value="Bub1/Mad3"/>
</dbReference>
<dbReference type="FunFam" id="1.10.510.10:FF:001299">
    <property type="entry name" value="BUB1B, mitotic checkpoint serine/threonine kinase"/>
    <property type="match status" value="1"/>
</dbReference>
<evidence type="ECO:0000256" key="1">
    <source>
        <dbReference type="ARBA" id="ARBA00004629"/>
    </source>
</evidence>
<feature type="region of interest" description="Disordered" evidence="5">
    <location>
        <begin position="280"/>
        <end position="323"/>
    </location>
</feature>
<evidence type="ECO:0000313" key="12">
    <source>
        <dbReference type="RefSeq" id="XP_039242026.1"/>
    </source>
</evidence>
<feature type="domain" description="BUB1 N-terminal" evidence="7">
    <location>
        <begin position="50"/>
        <end position="217"/>
    </location>
</feature>
<reference evidence="9 10" key="1">
    <citation type="submission" date="2025-04" db="UniProtKB">
        <authorList>
            <consortium name="RefSeq"/>
        </authorList>
    </citation>
    <scope>IDENTIFICATION</scope>
    <source>
        <tissue evidence="9 10">Muscle</tissue>
    </source>
</reference>
<dbReference type="RefSeq" id="XP_039242026.1">
    <property type="nucleotide sequence ID" value="XM_039386092.1"/>
</dbReference>
<evidence type="ECO:0000256" key="5">
    <source>
        <dbReference type="SAM" id="MobiDB-lite"/>
    </source>
</evidence>
<keyword evidence="9 10" id="KW-0808">Transferase</keyword>
<evidence type="ECO:0000313" key="9">
    <source>
        <dbReference type="RefSeq" id="XP_027605132.2"/>
    </source>
</evidence>
<evidence type="ECO:0000256" key="3">
    <source>
        <dbReference type="ARBA" id="ARBA00022838"/>
    </source>
</evidence>
<dbReference type="AlphaFoldDB" id="A0A6J2IZ77"/>
<dbReference type="GO" id="GO:0051754">
    <property type="term" value="P:meiotic sister chromatid cohesion, centromeric"/>
    <property type="evidence" value="ECO:0007669"/>
    <property type="project" value="TreeGrafter"/>
</dbReference>
<keyword evidence="3" id="KW-0995">Kinetochore</keyword>
<feature type="region of interest" description="Disordered" evidence="5">
    <location>
        <begin position="433"/>
        <end position="475"/>
    </location>
</feature>
<evidence type="ECO:0000313" key="14">
    <source>
        <dbReference type="RefSeq" id="XP_039242028.1"/>
    </source>
</evidence>
<evidence type="ECO:0000313" key="13">
    <source>
        <dbReference type="RefSeq" id="XP_039242027.1"/>
    </source>
</evidence>
<dbReference type="RefSeq" id="XP_039242027.1">
    <property type="nucleotide sequence ID" value="XM_039386093.1"/>
</dbReference>
<dbReference type="FunFam" id="1.25.40.430:FF:000002">
    <property type="entry name" value="mitotic checkpoint serine/threonine-protein kinase BUB1 beta"/>
    <property type="match status" value="1"/>
</dbReference>
<proteinExistence type="predicted"/>
<dbReference type="PROSITE" id="PS50011">
    <property type="entry name" value="PROTEIN_KINASE_DOM"/>
    <property type="match status" value="1"/>
</dbReference>
<evidence type="ECO:0000313" key="11">
    <source>
        <dbReference type="RefSeq" id="XP_039242025.1"/>
    </source>
</evidence>
<dbReference type="GO" id="GO:0004672">
    <property type="term" value="F:protein kinase activity"/>
    <property type="evidence" value="ECO:0007669"/>
    <property type="project" value="InterPro"/>
</dbReference>
<dbReference type="InterPro" id="IPR000719">
    <property type="entry name" value="Prot_kinase_dom"/>
</dbReference>
<evidence type="ECO:0000259" key="6">
    <source>
        <dbReference type="PROSITE" id="PS50011"/>
    </source>
</evidence>
<dbReference type="GO" id="GO:0000776">
    <property type="term" value="C:kinetochore"/>
    <property type="evidence" value="ECO:0007669"/>
    <property type="project" value="UniProtKB-KW"/>
</dbReference>
<keyword evidence="9 10" id="KW-0418">Kinase</keyword>
<dbReference type="PANTHER" id="PTHR14030:SF25">
    <property type="entry name" value="MITOTIC CHECKPOINT SERINE_THREONINE-PROTEIN KINASE BUB1 BETA"/>
    <property type="match status" value="1"/>
</dbReference>
<gene>
    <name evidence="9 10 11 12 13 14" type="primary">BUB1B</name>
</gene>
<dbReference type="GeneID" id="114002914"/>
<dbReference type="RefSeq" id="XP_039242025.1">
    <property type="nucleotide sequence ID" value="XM_039386091.1"/>
</dbReference>
<dbReference type="PROSITE" id="PS51489">
    <property type="entry name" value="BUB1_N"/>
    <property type="match status" value="1"/>
</dbReference>
<evidence type="ECO:0000259" key="7">
    <source>
        <dbReference type="PROSITE" id="PS51489"/>
    </source>
</evidence>
<dbReference type="RefSeq" id="XP_039242028.1">
    <property type="nucleotide sequence ID" value="XM_039386094.1"/>
</dbReference>
<dbReference type="Gene3D" id="1.10.510.10">
    <property type="entry name" value="Transferase(Phosphotransferase) domain 1"/>
    <property type="match status" value="1"/>
</dbReference>
<sequence length="1093" mass="121886">MSQERGDEWELSKENVQPLRQGRVMSSLQEALAQQDSSSHTAVQLKKQEFESEIRFYSGDDPLDVWDRYIKWTEQTFPQGGKDGNLAAVLERAVKALNEQQRYYKDPRYLNLWLKFGNCCHEPLDLYSYLRSQEIGTTLALLYITWAEALEARGNFKKADLIFQEGLQRQAEPLDKLQSHHRQFQARVSRQALLALEESPDGKDTGLLEIAEPQRSSLADLKGRGKKKVRAPISRVGDAVKVTNPNRSVQPQTSLQLSNTPGFAVFDENSASVDEIPTLTAQSWAAPPAPRAKENELSAGPWNSGRRPRSASNPGVAVPGPLPSFTPYVDESAQPQMMTPCKIEPSINRVLSARKPEKEDPLQRVQHHQQDTQEQREMVMYCKDKVYAGVDEFSLEEIRAEIYRKKAKKKTEEEMQAIAQKKEEIQRQIEELEKKLKEDDKEQQPREQAAEIREALAPLGPQGFTSSGATEVGEKQLQWQSEFRVCEDTHLHKPSCPEEVIPTPDVSPDTHSGNVLLDPEEEQRDEASLPKEDVGLLPPLAPAPFFSIFDESSTLTNQNISCSADQTQTSARRPLAVRKPLASLTAKENVSPEACDELNGIEPLTEDAIVTGSYKNKPLCANPEDTCDFNRAAHLASTPFHGLGAQRVPAPAFSQSGLKEDSPESKSAPLEQETLVCEGAYREALCVNKLSPIMETSLEDTRSSGSSVSGGSLSSVTQTSAIKYLRIPEKLELAQSLPAETGPDAGGVCGNAPGDDVAQFLGSAEQHKKLLDPVPESLAASPDFYLEPGALPGMEVEKDIELGHETYCIKWEYWNNEDYKMFFAVPANLFQLDAKGFAIKVYSQPVPWDFYITLELQRRLKADFDQSFSESCSCHLYRDGCVVVHRDINRFTLGDVIRGRKSITEEVIFLVVYNLLGVVEKLHKAEIVHGDLRPEVFFLGDRICDAFANEDMASALKVVDFSHSLDLRLQSRVSLCNSFPISQTPHGQQLLAASSLPYQVDLVGIADIVHLMLFGDHIQVYQENSVWKISQSLPKTVDSDFWSKLFGTILNADGKSTAPLLRELREEIGDMFDSCFQERLCESLAALGVTFLL</sequence>
<protein>
    <submittedName>
        <fullName evidence="9 10">Mitotic checkpoint serine/threonine-protein kinase BUB1 beta isoform X2</fullName>
    </submittedName>
</protein>
<feature type="region of interest" description="Disordered" evidence="5">
    <location>
        <begin position="493"/>
        <end position="536"/>
    </location>
</feature>
<dbReference type="Pfam" id="PF08311">
    <property type="entry name" value="Mad3_BUB1_I"/>
    <property type="match status" value="1"/>
</dbReference>
<evidence type="ECO:0000313" key="10">
    <source>
        <dbReference type="RefSeq" id="XP_039242024.1"/>
    </source>
</evidence>
<feature type="compositionally biased region" description="Basic and acidic residues" evidence="5">
    <location>
        <begin position="433"/>
        <end position="454"/>
    </location>
</feature>
<dbReference type="PANTHER" id="PTHR14030">
    <property type="entry name" value="MITOTIC CHECKPOINT SERINE/THREONINE-PROTEIN KINASE BUB1"/>
    <property type="match status" value="1"/>
</dbReference>
<dbReference type="InterPro" id="IPR011009">
    <property type="entry name" value="Kinase-like_dom_sf"/>
</dbReference>
<dbReference type="SMART" id="SM00777">
    <property type="entry name" value="Mad3_BUB1_I"/>
    <property type="match status" value="1"/>
</dbReference>
<organism evidence="8 9">
    <name type="scientific">Pipra filicauda</name>
    <name type="common">Wire-tailed manakin</name>
    <dbReference type="NCBI Taxonomy" id="649802"/>
    <lineage>
        <taxon>Eukaryota</taxon>
        <taxon>Metazoa</taxon>
        <taxon>Chordata</taxon>
        <taxon>Craniata</taxon>
        <taxon>Vertebrata</taxon>
        <taxon>Euteleostomi</taxon>
        <taxon>Archelosauria</taxon>
        <taxon>Archosauria</taxon>
        <taxon>Dinosauria</taxon>
        <taxon>Saurischia</taxon>
        <taxon>Theropoda</taxon>
        <taxon>Coelurosauria</taxon>
        <taxon>Aves</taxon>
        <taxon>Neognathae</taxon>
        <taxon>Neoaves</taxon>
        <taxon>Telluraves</taxon>
        <taxon>Australaves</taxon>
        <taxon>Passeriformes</taxon>
        <taxon>Pipridae</taxon>
        <taxon>Pipra</taxon>
    </lineage>
</organism>
<feature type="compositionally biased region" description="Basic and acidic residues" evidence="5">
    <location>
        <begin position="525"/>
        <end position="534"/>
    </location>
</feature>
<feature type="region of interest" description="Disordered" evidence="5">
    <location>
        <begin position="356"/>
        <end position="376"/>
    </location>
</feature>